<dbReference type="InterPro" id="IPR009057">
    <property type="entry name" value="Homeodomain-like_sf"/>
</dbReference>
<comment type="caution">
    <text evidence="5">The sequence shown here is derived from an EMBL/GenBank/DDBJ whole genome shotgun (WGS) entry which is preliminary data.</text>
</comment>
<evidence type="ECO:0000313" key="5">
    <source>
        <dbReference type="EMBL" id="HIY61038.1"/>
    </source>
</evidence>
<keyword evidence="3" id="KW-0804">Transcription</keyword>
<dbReference type="InterPro" id="IPR037923">
    <property type="entry name" value="HTH-like"/>
</dbReference>
<organism evidence="5 6">
    <name type="scientific">Candidatus Eisenbergiella pullistercoris</name>
    <dbReference type="NCBI Taxonomy" id="2838555"/>
    <lineage>
        <taxon>Bacteria</taxon>
        <taxon>Bacillati</taxon>
        <taxon>Bacillota</taxon>
        <taxon>Clostridia</taxon>
        <taxon>Lachnospirales</taxon>
        <taxon>Lachnospiraceae</taxon>
        <taxon>Eisenbergiella</taxon>
    </lineage>
</organism>
<dbReference type="InterPro" id="IPR018060">
    <property type="entry name" value="HTH_AraC"/>
</dbReference>
<reference evidence="5" key="1">
    <citation type="journal article" date="2021" name="PeerJ">
        <title>Extensive microbial diversity within the chicken gut microbiome revealed by metagenomics and culture.</title>
        <authorList>
            <person name="Gilroy R."/>
            <person name="Ravi A."/>
            <person name="Getino M."/>
            <person name="Pursley I."/>
            <person name="Horton D.L."/>
            <person name="Alikhan N.F."/>
            <person name="Baker D."/>
            <person name="Gharbi K."/>
            <person name="Hall N."/>
            <person name="Watson M."/>
            <person name="Adriaenssens E.M."/>
            <person name="Foster-Nyarko E."/>
            <person name="Jarju S."/>
            <person name="Secka A."/>
            <person name="Antonio M."/>
            <person name="Oren A."/>
            <person name="Chaudhuri R.R."/>
            <person name="La Ragione R."/>
            <person name="Hildebrand F."/>
            <person name="Pallen M.J."/>
        </authorList>
    </citation>
    <scope>NUCLEOTIDE SEQUENCE</scope>
    <source>
        <strain evidence="5">ChiSxjej3B15-24422</strain>
    </source>
</reference>
<keyword evidence="2" id="KW-0238">DNA-binding</keyword>
<dbReference type="GO" id="GO:0043565">
    <property type="term" value="F:sequence-specific DNA binding"/>
    <property type="evidence" value="ECO:0007669"/>
    <property type="project" value="InterPro"/>
</dbReference>
<evidence type="ECO:0000313" key="6">
    <source>
        <dbReference type="Proteomes" id="UP000824007"/>
    </source>
</evidence>
<dbReference type="PANTHER" id="PTHR43280">
    <property type="entry name" value="ARAC-FAMILY TRANSCRIPTIONAL REGULATOR"/>
    <property type="match status" value="1"/>
</dbReference>
<dbReference type="Proteomes" id="UP000824007">
    <property type="component" value="Unassembled WGS sequence"/>
</dbReference>
<dbReference type="SUPFAM" id="SSF46689">
    <property type="entry name" value="Homeodomain-like"/>
    <property type="match status" value="2"/>
</dbReference>
<reference evidence="5" key="2">
    <citation type="submission" date="2021-04" db="EMBL/GenBank/DDBJ databases">
        <authorList>
            <person name="Gilroy R."/>
        </authorList>
    </citation>
    <scope>NUCLEOTIDE SEQUENCE</scope>
    <source>
        <strain evidence="5">ChiSxjej3B15-24422</strain>
    </source>
</reference>
<accession>A0A9D1YRF6</accession>
<feature type="domain" description="HTH araC/xylS-type" evidence="4">
    <location>
        <begin position="194"/>
        <end position="292"/>
    </location>
</feature>
<evidence type="ECO:0000256" key="2">
    <source>
        <dbReference type="ARBA" id="ARBA00023125"/>
    </source>
</evidence>
<sequence>MQGYRTATDDTLHESVRHGTSGYPFAYYRENIWQFDFHRIDWHWHHELEFLLSSESAVACLVGTDRIELPKGYGIFINSGLLHRYEARESAYSPNIVFSPALLAPEGSLIYEKYIAPVIRSSVPYRIFSPDVPWQNRILQLLRRIFALQEALPHSELPTVRYLMQLWEILSEHLETAAHSPELSRPDHRQAKLQLMIQYIHDHYAEELTLDRIAAAASLSKSGALNLFHSGIATSPVAYLIQYRLSQAAALLSTTQKAVSAIAAETGFASSGYFCRKFRQHYHMSATEYRRQKHPERR</sequence>
<dbReference type="Gene3D" id="1.10.10.60">
    <property type="entry name" value="Homeodomain-like"/>
    <property type="match status" value="1"/>
</dbReference>
<dbReference type="PROSITE" id="PS01124">
    <property type="entry name" value="HTH_ARAC_FAMILY_2"/>
    <property type="match status" value="1"/>
</dbReference>
<gene>
    <name evidence="5" type="ORF">H9831_10250</name>
</gene>
<dbReference type="GO" id="GO:0003700">
    <property type="term" value="F:DNA-binding transcription factor activity"/>
    <property type="evidence" value="ECO:0007669"/>
    <property type="project" value="InterPro"/>
</dbReference>
<evidence type="ECO:0000259" key="4">
    <source>
        <dbReference type="PROSITE" id="PS01124"/>
    </source>
</evidence>
<protein>
    <submittedName>
        <fullName evidence="5">AraC family transcriptional regulator</fullName>
    </submittedName>
</protein>
<proteinExistence type="predicted"/>
<dbReference type="AlphaFoldDB" id="A0A9D1YRF6"/>
<dbReference type="Pfam" id="PF12833">
    <property type="entry name" value="HTH_18"/>
    <property type="match status" value="1"/>
</dbReference>
<name>A0A9D1YRF6_9FIRM</name>
<evidence type="ECO:0000256" key="3">
    <source>
        <dbReference type="ARBA" id="ARBA00023163"/>
    </source>
</evidence>
<dbReference type="SUPFAM" id="SSF51215">
    <property type="entry name" value="Regulatory protein AraC"/>
    <property type="match status" value="1"/>
</dbReference>
<keyword evidence="1" id="KW-0805">Transcription regulation</keyword>
<dbReference type="PANTHER" id="PTHR43280:SF28">
    <property type="entry name" value="HTH-TYPE TRANSCRIPTIONAL ACTIVATOR RHAS"/>
    <property type="match status" value="1"/>
</dbReference>
<dbReference type="EMBL" id="DXDD01000127">
    <property type="protein sequence ID" value="HIY61038.1"/>
    <property type="molecule type" value="Genomic_DNA"/>
</dbReference>
<evidence type="ECO:0000256" key="1">
    <source>
        <dbReference type="ARBA" id="ARBA00023015"/>
    </source>
</evidence>
<dbReference type="SMART" id="SM00342">
    <property type="entry name" value="HTH_ARAC"/>
    <property type="match status" value="1"/>
</dbReference>